<dbReference type="PANTHER" id="PTHR10138:SF0">
    <property type="entry name" value="TRYPTOPHAN 2,3-DIOXYGENASE"/>
    <property type="match status" value="1"/>
</dbReference>
<gene>
    <name evidence="2" type="primary">LOC101235959</name>
</gene>
<dbReference type="Proteomes" id="UP001652625">
    <property type="component" value="Chromosome 10"/>
</dbReference>
<dbReference type="RefSeq" id="XP_065663512.1">
    <property type="nucleotide sequence ID" value="XM_065807440.1"/>
</dbReference>
<accession>A0ABM4CNU6</accession>
<protein>
    <submittedName>
        <fullName evidence="2">Tryptophan 2,3-dioxygenase isoform X2</fullName>
    </submittedName>
</protein>
<keyword evidence="1" id="KW-1185">Reference proteome</keyword>
<proteinExistence type="predicted"/>
<evidence type="ECO:0000313" key="2">
    <source>
        <dbReference type="RefSeq" id="XP_065663512.1"/>
    </source>
</evidence>
<organism evidence="1 2">
    <name type="scientific">Hydra vulgaris</name>
    <name type="common">Hydra</name>
    <name type="synonym">Hydra attenuata</name>
    <dbReference type="NCBI Taxonomy" id="6087"/>
    <lineage>
        <taxon>Eukaryota</taxon>
        <taxon>Metazoa</taxon>
        <taxon>Cnidaria</taxon>
        <taxon>Hydrozoa</taxon>
        <taxon>Hydroidolina</taxon>
        <taxon>Anthoathecata</taxon>
        <taxon>Aplanulata</taxon>
        <taxon>Hydridae</taxon>
        <taxon>Hydra</taxon>
    </lineage>
</organism>
<dbReference type="SUPFAM" id="SSF140959">
    <property type="entry name" value="Indolic compounds 2,3-dioxygenase-like"/>
    <property type="match status" value="1"/>
</dbReference>
<evidence type="ECO:0000313" key="1">
    <source>
        <dbReference type="Proteomes" id="UP001652625"/>
    </source>
</evidence>
<dbReference type="Pfam" id="PF03301">
    <property type="entry name" value="Trp_dioxygenase"/>
    <property type="match status" value="1"/>
</dbReference>
<name>A0ABM4CNU6_HYDVU</name>
<dbReference type="Gene3D" id="1.10.287.3810">
    <property type="match status" value="1"/>
</dbReference>
<dbReference type="GeneID" id="101235959"/>
<dbReference type="InterPro" id="IPR037217">
    <property type="entry name" value="Trp/Indoleamine_2_3_dOase-like"/>
</dbReference>
<dbReference type="InterPro" id="IPR004981">
    <property type="entry name" value="Trp_2_3_dOase"/>
</dbReference>
<dbReference type="PANTHER" id="PTHR10138">
    <property type="entry name" value="TRYPTOPHAN 2,3-DIOXYGENASE"/>
    <property type="match status" value="1"/>
</dbReference>
<dbReference type="Gene3D" id="1.20.58.480">
    <property type="match status" value="1"/>
</dbReference>
<reference evidence="2" key="1">
    <citation type="submission" date="2025-08" db="UniProtKB">
        <authorList>
            <consortium name="RefSeq"/>
        </authorList>
    </citation>
    <scope>IDENTIFICATION</scope>
</reference>
<sequence length="372" mass="43982">MPCPIGNETQQIESQMKNEEVKLDYSKYLQLDTLFSAMNLRSKVHDEHLFIIIHQAYELWFKQVIYEIDSIRAIFMQPKVDESHMLKINSRLNRINKIFTVLVDQMKILETMTPLDFMDFRNVLETSSGFQSWQFRIIENKLGVKKVNRIKHNKAEYSEALNAEYRILVELSEKEPSLFALLEKWLERTPGLEDENFDFITEFSKSCKLWFNQQRLEAEKEDEEARELLLNAIAKKEEEYEKISDPAKYDVLLARCEMFLSRKAVFGALMISFYRDEVIFHQPFTMLHLLMDIDVCIMKWRNNHALLVQRMLGSNLGSGGSSGYSYLRATISDRYKAFQDFFLLSNFTLPRQYIPHLHINTRKRMSSVSMDK</sequence>